<dbReference type="AlphaFoldDB" id="A0A368NKT1"/>
<accession>A0A368NKT1</accession>
<evidence type="ECO:0000256" key="1">
    <source>
        <dbReference type="SAM" id="SignalP"/>
    </source>
</evidence>
<protein>
    <recommendedName>
        <fullName evidence="4">Lipoprotein</fullName>
    </recommendedName>
</protein>
<evidence type="ECO:0000313" key="3">
    <source>
        <dbReference type="Proteomes" id="UP000252558"/>
    </source>
</evidence>
<organism evidence="2 3">
    <name type="scientific">Corallincola holothuriorum</name>
    <dbReference type="NCBI Taxonomy" id="2282215"/>
    <lineage>
        <taxon>Bacteria</taxon>
        <taxon>Pseudomonadati</taxon>
        <taxon>Pseudomonadota</taxon>
        <taxon>Gammaproteobacteria</taxon>
        <taxon>Alteromonadales</taxon>
        <taxon>Psychromonadaceae</taxon>
        <taxon>Corallincola</taxon>
    </lineage>
</organism>
<dbReference type="PROSITE" id="PS51257">
    <property type="entry name" value="PROKAR_LIPOPROTEIN"/>
    <property type="match status" value="1"/>
</dbReference>
<reference evidence="2 3" key="1">
    <citation type="submission" date="2018-07" db="EMBL/GenBank/DDBJ databases">
        <title>Corallincola holothuriorum sp. nov., a new facultative anaerobe isolated from sea cucumber Apostichopus japonicus.</title>
        <authorList>
            <person name="Xia H."/>
        </authorList>
    </citation>
    <scope>NUCLEOTIDE SEQUENCE [LARGE SCALE GENOMIC DNA]</scope>
    <source>
        <strain evidence="2 3">C4</strain>
    </source>
</reference>
<feature type="chain" id="PRO_5016613721" description="Lipoprotein" evidence="1">
    <location>
        <begin position="25"/>
        <end position="256"/>
    </location>
</feature>
<proteinExistence type="predicted"/>
<keyword evidence="1" id="KW-0732">Signal</keyword>
<sequence>MTARLTGLLFSALLLSACEPVADASIYTPVTATDPLASQMIEWAMVSGMNGEQTLAVTEANRRFSGYLAAEFGTLQDAELRDQNFSLFNQKILAHYLKGGTAHRDGKVTLSQCGNVADIQAKHGVLPVRYSMYACFADSPAFASWVYTMSAEYIDRHGKVVAVELLGAAGRAEDKATLEDKQVWFAELIQTRQAFIRKALSALSAAQQQPFAESAIVAANLSKTAVSLYAATPDQGFQKLGAIVCEPAHGCQLQAE</sequence>
<dbReference type="EMBL" id="QPID01000005">
    <property type="protein sequence ID" value="RCU50019.1"/>
    <property type="molecule type" value="Genomic_DNA"/>
</dbReference>
<name>A0A368NKT1_9GAMM</name>
<gene>
    <name evidence="2" type="ORF">DU002_10390</name>
</gene>
<evidence type="ECO:0008006" key="4">
    <source>
        <dbReference type="Google" id="ProtNLM"/>
    </source>
</evidence>
<feature type="signal peptide" evidence="1">
    <location>
        <begin position="1"/>
        <end position="24"/>
    </location>
</feature>
<keyword evidence="3" id="KW-1185">Reference proteome</keyword>
<evidence type="ECO:0000313" key="2">
    <source>
        <dbReference type="EMBL" id="RCU50019.1"/>
    </source>
</evidence>
<comment type="caution">
    <text evidence="2">The sequence shown here is derived from an EMBL/GenBank/DDBJ whole genome shotgun (WGS) entry which is preliminary data.</text>
</comment>
<dbReference type="Proteomes" id="UP000252558">
    <property type="component" value="Unassembled WGS sequence"/>
</dbReference>